<sequence>MASITVHNSLEPGAPVPFVPKEAGKVSWYACGPTVYDSSHLGHARTYVSTDIIRRIMMHYFGLKVTFVMNITDIDDKIIIKARRKRLLDLEKKKVYSPEQTYTLGVEAFLGYAKSSLPLLQPAGAPMLNTNNYLERRDVAYGRVLAGGTLSGDGKPSDAEAKLKMHIANMDSAAQALREGGVFEGAEEILLPYLDSLYKETIDTSDQTIFTDLARRMENEFTGDMDALNVLRPDITTRVTEYVPQIVTFIERVVEKGFAYEANGSVYFDIAAFENAGNTYARLRPESRNDKALQEEGEGSLSKSVDGKRNLGDFALWKKSKPGEPYWPSQWGNGRPGWHIECSVMASDRLGEQMDIHSGGIDLAFPHHDNELAQSEAFFHQSDMGEHRWVKYFFHLGHLSIAGSKMSKSLKNFQTIQDALATAYTARNIRIVFLMSRWNDGVEISPEMRKQADSWEAAISNFFMNVRARLVETGSTENGTKDLSPEDNVAQQLATKLEQAKKDLDAALCNSFDTFTAMQVISRIIRDANIYMNESNANIHIVEGIARWVTKIVGILGLDSNAKPPYDGLGWSSSNVTAASNVDPKTAVLPYAAVFSRVVDEIRALKLSEPSLQRVVDQQSPESEFSQLEMSGEKVPENLALPYIRAVSRLRDELRRTVSSASLDASTKPTVLGLADRIRDYDLADLGVQLDDQVDKPSLIKFVPASRLIVAREEKAALIAEKALQKEQARKAREKVEEEKWEKARLVPQDMFKGDDKYRAWDADGIPSILADGSELPKSQVKKLKKDWERQKKLHEEYLSKFVTRP</sequence>
<dbReference type="GO" id="GO:0046872">
    <property type="term" value="F:metal ion binding"/>
    <property type="evidence" value="ECO:0007669"/>
    <property type="project" value="UniProtKB-KW"/>
</dbReference>
<evidence type="ECO:0000256" key="6">
    <source>
        <dbReference type="ARBA" id="ARBA00022833"/>
    </source>
</evidence>
<dbReference type="EMBL" id="KN832879">
    <property type="protein sequence ID" value="KIM98790.1"/>
    <property type="molecule type" value="Genomic_DNA"/>
</dbReference>
<keyword evidence="11" id="KW-0175">Coiled coil</keyword>
<dbReference type="InterPro" id="IPR014729">
    <property type="entry name" value="Rossmann-like_a/b/a_fold"/>
</dbReference>
<evidence type="ECO:0000259" key="12">
    <source>
        <dbReference type="Pfam" id="PF01406"/>
    </source>
</evidence>
<dbReference type="Proteomes" id="UP000054321">
    <property type="component" value="Unassembled WGS sequence"/>
</dbReference>
<keyword evidence="4" id="KW-0479">Metal-binding</keyword>
<proteinExistence type="inferred from homology"/>
<protein>
    <recommendedName>
        <fullName evidence="2">cysteine--tRNA ligase</fullName>
        <ecNumber evidence="2">6.1.1.16</ecNumber>
    </recommendedName>
    <alternativeName>
        <fullName evidence="10">Cysteinyl-tRNA synthetase</fullName>
    </alternativeName>
</protein>
<organism evidence="13 14">
    <name type="scientific">Oidiodendron maius (strain Zn)</name>
    <dbReference type="NCBI Taxonomy" id="913774"/>
    <lineage>
        <taxon>Eukaryota</taxon>
        <taxon>Fungi</taxon>
        <taxon>Dikarya</taxon>
        <taxon>Ascomycota</taxon>
        <taxon>Pezizomycotina</taxon>
        <taxon>Leotiomycetes</taxon>
        <taxon>Leotiomycetes incertae sedis</taxon>
        <taxon>Myxotrichaceae</taxon>
        <taxon>Oidiodendron</taxon>
    </lineage>
</organism>
<dbReference type="PANTHER" id="PTHR10890:SF3">
    <property type="entry name" value="CYSTEINE--TRNA LIGASE, CYTOPLASMIC"/>
    <property type="match status" value="1"/>
</dbReference>
<feature type="coiled-coil region" evidence="11">
    <location>
        <begin position="715"/>
        <end position="744"/>
    </location>
</feature>
<keyword evidence="7" id="KW-0067">ATP-binding</keyword>
<dbReference type="HOGENOM" id="CLU_013528_3_1_1"/>
<dbReference type="PANTHER" id="PTHR10890">
    <property type="entry name" value="CYSTEINYL-TRNA SYNTHETASE"/>
    <property type="match status" value="1"/>
</dbReference>
<dbReference type="GO" id="GO:0005737">
    <property type="term" value="C:cytoplasm"/>
    <property type="evidence" value="ECO:0007669"/>
    <property type="project" value="TreeGrafter"/>
</dbReference>
<dbReference type="PRINTS" id="PR00983">
    <property type="entry name" value="TRNASYNTHCYS"/>
</dbReference>
<keyword evidence="6" id="KW-0862">Zinc</keyword>
<dbReference type="InterPro" id="IPR024909">
    <property type="entry name" value="Cys-tRNA/MSH_ligase"/>
</dbReference>
<evidence type="ECO:0000256" key="2">
    <source>
        <dbReference type="ARBA" id="ARBA00012832"/>
    </source>
</evidence>
<dbReference type="SUPFAM" id="SSF52374">
    <property type="entry name" value="Nucleotidylyl transferase"/>
    <property type="match status" value="1"/>
</dbReference>
<dbReference type="NCBIfam" id="TIGR00435">
    <property type="entry name" value="cysS"/>
    <property type="match status" value="1"/>
</dbReference>
<evidence type="ECO:0000256" key="7">
    <source>
        <dbReference type="ARBA" id="ARBA00022840"/>
    </source>
</evidence>
<comment type="cofactor">
    <cofactor evidence="1">
        <name>Zn(2+)</name>
        <dbReference type="ChEBI" id="CHEBI:29105"/>
    </cofactor>
</comment>
<dbReference type="InterPro" id="IPR009080">
    <property type="entry name" value="tRNAsynth_Ia_anticodon-bd"/>
</dbReference>
<dbReference type="OrthoDB" id="438179at2759"/>
<dbReference type="Gene3D" id="3.40.50.620">
    <property type="entry name" value="HUPs"/>
    <property type="match status" value="2"/>
</dbReference>
<keyword evidence="8" id="KW-0648">Protein biosynthesis</keyword>
<evidence type="ECO:0000256" key="5">
    <source>
        <dbReference type="ARBA" id="ARBA00022741"/>
    </source>
</evidence>
<reference evidence="13 14" key="1">
    <citation type="submission" date="2014-04" db="EMBL/GenBank/DDBJ databases">
        <authorList>
            <consortium name="DOE Joint Genome Institute"/>
            <person name="Kuo A."/>
            <person name="Martino E."/>
            <person name="Perotto S."/>
            <person name="Kohler A."/>
            <person name="Nagy L.G."/>
            <person name="Floudas D."/>
            <person name="Copeland A."/>
            <person name="Barry K.W."/>
            <person name="Cichocki N."/>
            <person name="Veneault-Fourrey C."/>
            <person name="LaButti K."/>
            <person name="Lindquist E.A."/>
            <person name="Lipzen A."/>
            <person name="Lundell T."/>
            <person name="Morin E."/>
            <person name="Murat C."/>
            <person name="Sun H."/>
            <person name="Tunlid A."/>
            <person name="Henrissat B."/>
            <person name="Grigoriev I.V."/>
            <person name="Hibbett D.S."/>
            <person name="Martin F."/>
            <person name="Nordberg H.P."/>
            <person name="Cantor M.N."/>
            <person name="Hua S.X."/>
        </authorList>
    </citation>
    <scope>NUCLEOTIDE SEQUENCE [LARGE SCALE GENOMIC DNA]</scope>
    <source>
        <strain evidence="13 14">Zn</strain>
    </source>
</reference>
<evidence type="ECO:0000256" key="4">
    <source>
        <dbReference type="ARBA" id="ARBA00022723"/>
    </source>
</evidence>
<gene>
    <name evidence="13" type="ORF">OIDMADRAFT_146495</name>
</gene>
<keyword evidence="14" id="KW-1185">Reference proteome</keyword>
<evidence type="ECO:0000256" key="1">
    <source>
        <dbReference type="ARBA" id="ARBA00001947"/>
    </source>
</evidence>
<dbReference type="InterPro" id="IPR032678">
    <property type="entry name" value="tRNA-synt_1_cat_dom"/>
</dbReference>
<dbReference type="STRING" id="913774.A0A0C3GRV4"/>
<dbReference type="GO" id="GO:0004817">
    <property type="term" value="F:cysteine-tRNA ligase activity"/>
    <property type="evidence" value="ECO:0007669"/>
    <property type="project" value="UniProtKB-EC"/>
</dbReference>
<evidence type="ECO:0000256" key="9">
    <source>
        <dbReference type="ARBA" id="ARBA00023146"/>
    </source>
</evidence>
<accession>A0A0C3GRV4</accession>
<dbReference type="FunCoup" id="A0A0C3GRV4">
    <property type="interactions" value="951"/>
</dbReference>
<dbReference type="EC" id="6.1.1.16" evidence="2"/>
<evidence type="ECO:0000313" key="13">
    <source>
        <dbReference type="EMBL" id="KIM98790.1"/>
    </source>
</evidence>
<dbReference type="HAMAP" id="MF_00041">
    <property type="entry name" value="Cys_tRNA_synth"/>
    <property type="match status" value="1"/>
</dbReference>
<dbReference type="Pfam" id="PF01406">
    <property type="entry name" value="tRNA-synt_1e"/>
    <property type="match status" value="1"/>
</dbReference>
<dbReference type="SUPFAM" id="SSF47323">
    <property type="entry name" value="Anticodon-binding domain of a subclass of class I aminoacyl-tRNA synthetases"/>
    <property type="match status" value="1"/>
</dbReference>
<reference evidence="14" key="2">
    <citation type="submission" date="2015-01" db="EMBL/GenBank/DDBJ databases">
        <title>Evolutionary Origins and Diversification of the Mycorrhizal Mutualists.</title>
        <authorList>
            <consortium name="DOE Joint Genome Institute"/>
            <consortium name="Mycorrhizal Genomics Consortium"/>
            <person name="Kohler A."/>
            <person name="Kuo A."/>
            <person name="Nagy L.G."/>
            <person name="Floudas D."/>
            <person name="Copeland A."/>
            <person name="Barry K.W."/>
            <person name="Cichocki N."/>
            <person name="Veneault-Fourrey C."/>
            <person name="LaButti K."/>
            <person name="Lindquist E.A."/>
            <person name="Lipzen A."/>
            <person name="Lundell T."/>
            <person name="Morin E."/>
            <person name="Murat C."/>
            <person name="Riley R."/>
            <person name="Ohm R."/>
            <person name="Sun H."/>
            <person name="Tunlid A."/>
            <person name="Henrissat B."/>
            <person name="Grigoriev I.V."/>
            <person name="Hibbett D.S."/>
            <person name="Martin F."/>
        </authorList>
    </citation>
    <scope>NUCLEOTIDE SEQUENCE [LARGE SCALE GENOMIC DNA]</scope>
    <source>
        <strain evidence="14">Zn</strain>
    </source>
</reference>
<dbReference type="InterPro" id="IPR015803">
    <property type="entry name" value="Cys-tRNA-ligase"/>
</dbReference>
<feature type="domain" description="tRNA synthetases class I catalytic" evidence="12">
    <location>
        <begin position="18"/>
        <end position="451"/>
    </location>
</feature>
<dbReference type="GO" id="GO:0006423">
    <property type="term" value="P:cysteinyl-tRNA aminoacylation"/>
    <property type="evidence" value="ECO:0007669"/>
    <property type="project" value="InterPro"/>
</dbReference>
<keyword evidence="9" id="KW-0030">Aminoacyl-tRNA synthetase</keyword>
<name>A0A0C3GRV4_OIDMZ</name>
<dbReference type="InParanoid" id="A0A0C3GRV4"/>
<evidence type="ECO:0000313" key="14">
    <source>
        <dbReference type="Proteomes" id="UP000054321"/>
    </source>
</evidence>
<keyword evidence="5" id="KW-0547">Nucleotide-binding</keyword>
<evidence type="ECO:0000256" key="8">
    <source>
        <dbReference type="ARBA" id="ARBA00022917"/>
    </source>
</evidence>
<keyword evidence="3" id="KW-0436">Ligase</keyword>
<evidence type="ECO:0000256" key="3">
    <source>
        <dbReference type="ARBA" id="ARBA00022598"/>
    </source>
</evidence>
<evidence type="ECO:0000256" key="10">
    <source>
        <dbReference type="ARBA" id="ARBA00031499"/>
    </source>
</evidence>
<evidence type="ECO:0000256" key="11">
    <source>
        <dbReference type="SAM" id="Coils"/>
    </source>
</evidence>
<dbReference type="GO" id="GO:0005524">
    <property type="term" value="F:ATP binding"/>
    <property type="evidence" value="ECO:0007669"/>
    <property type="project" value="UniProtKB-KW"/>
</dbReference>
<dbReference type="AlphaFoldDB" id="A0A0C3GRV4"/>